<dbReference type="Proteomes" id="UP000770661">
    <property type="component" value="Unassembled WGS sequence"/>
</dbReference>
<sequence>MMTSTTSLAHHPRPELHPATLTFDATNSRRCLRVKLCFLRLVFLDLSGNRISTLPTELRFMVSLVTLALDNNPLTHPPASLCTRGRVHIFKRLEMIAAKEDKKRGILSTETEFRKTQLRKPSSCTDFRYMCVCACVCVCVCVFGCVLVCVSVSVCVCVLVCVCVGVCVCWCVCVCVFVFVGVCVCLLVCVCSCVK</sequence>
<dbReference type="PROSITE" id="PS51450">
    <property type="entry name" value="LRR"/>
    <property type="match status" value="1"/>
</dbReference>
<keyword evidence="1" id="KW-0812">Transmembrane</keyword>
<accession>A0A8J4YI48</accession>
<dbReference type="EMBL" id="JACEEZ010002765">
    <property type="protein sequence ID" value="KAG0727977.1"/>
    <property type="molecule type" value="Genomic_DNA"/>
</dbReference>
<evidence type="ECO:0000313" key="2">
    <source>
        <dbReference type="EMBL" id="KAG0727977.1"/>
    </source>
</evidence>
<dbReference type="InterPro" id="IPR001611">
    <property type="entry name" value="Leu-rich_rpt"/>
</dbReference>
<gene>
    <name evidence="2" type="primary">LRCH3</name>
    <name evidence="2" type="ORF">GWK47_033465</name>
</gene>
<comment type="caution">
    <text evidence="2">The sequence shown here is derived from an EMBL/GenBank/DDBJ whole genome shotgun (WGS) entry which is preliminary data.</text>
</comment>
<proteinExistence type="predicted"/>
<keyword evidence="1" id="KW-1133">Transmembrane helix</keyword>
<protein>
    <submittedName>
        <fullName evidence="2">Leucine-rich repeat and calponin y domain-containing protein 3</fullName>
    </submittedName>
</protein>
<dbReference type="AlphaFoldDB" id="A0A8J4YI48"/>
<feature type="transmembrane region" description="Helical" evidence="1">
    <location>
        <begin position="129"/>
        <end position="153"/>
    </location>
</feature>
<dbReference type="SUPFAM" id="SSF52075">
    <property type="entry name" value="Outer arm dynein light chain 1"/>
    <property type="match status" value="1"/>
</dbReference>
<dbReference type="Pfam" id="PF00560">
    <property type="entry name" value="LRR_1"/>
    <property type="match status" value="1"/>
</dbReference>
<dbReference type="OrthoDB" id="6149831at2759"/>
<keyword evidence="3" id="KW-1185">Reference proteome</keyword>
<reference evidence="2" key="1">
    <citation type="submission" date="2020-07" db="EMBL/GenBank/DDBJ databases">
        <title>The High-quality genome of the commercially important snow crab, Chionoecetes opilio.</title>
        <authorList>
            <person name="Jeong J.-H."/>
            <person name="Ryu S."/>
        </authorList>
    </citation>
    <scope>NUCLEOTIDE SEQUENCE</scope>
    <source>
        <strain evidence="2">MADBK_172401_WGS</strain>
        <tissue evidence="2">Digestive gland</tissue>
    </source>
</reference>
<evidence type="ECO:0000313" key="3">
    <source>
        <dbReference type="Proteomes" id="UP000770661"/>
    </source>
</evidence>
<keyword evidence="1" id="KW-0472">Membrane</keyword>
<name>A0A8J4YI48_CHIOP</name>
<organism evidence="2 3">
    <name type="scientific">Chionoecetes opilio</name>
    <name type="common">Atlantic snow crab</name>
    <name type="synonym">Cancer opilio</name>
    <dbReference type="NCBI Taxonomy" id="41210"/>
    <lineage>
        <taxon>Eukaryota</taxon>
        <taxon>Metazoa</taxon>
        <taxon>Ecdysozoa</taxon>
        <taxon>Arthropoda</taxon>
        <taxon>Crustacea</taxon>
        <taxon>Multicrustacea</taxon>
        <taxon>Malacostraca</taxon>
        <taxon>Eumalacostraca</taxon>
        <taxon>Eucarida</taxon>
        <taxon>Decapoda</taxon>
        <taxon>Pleocyemata</taxon>
        <taxon>Brachyura</taxon>
        <taxon>Eubrachyura</taxon>
        <taxon>Majoidea</taxon>
        <taxon>Majidae</taxon>
        <taxon>Chionoecetes</taxon>
    </lineage>
</organism>
<evidence type="ECO:0000256" key="1">
    <source>
        <dbReference type="SAM" id="Phobius"/>
    </source>
</evidence>
<feature type="transmembrane region" description="Helical" evidence="1">
    <location>
        <begin position="159"/>
        <end position="190"/>
    </location>
</feature>
<dbReference type="Gene3D" id="3.80.10.10">
    <property type="entry name" value="Ribonuclease Inhibitor"/>
    <property type="match status" value="1"/>
</dbReference>
<dbReference type="InterPro" id="IPR032675">
    <property type="entry name" value="LRR_dom_sf"/>
</dbReference>